<dbReference type="EMBL" id="MU827815">
    <property type="protein sequence ID" value="KAJ7323376.1"/>
    <property type="molecule type" value="Genomic_DNA"/>
</dbReference>
<evidence type="ECO:0000256" key="4">
    <source>
        <dbReference type="ARBA" id="ARBA00023040"/>
    </source>
</evidence>
<dbReference type="InterPro" id="IPR017452">
    <property type="entry name" value="GPCR_Rhodpsn_7TM"/>
</dbReference>
<feature type="transmembrane region" description="Helical" evidence="8">
    <location>
        <begin position="217"/>
        <end position="235"/>
    </location>
</feature>
<evidence type="ECO:0000256" key="5">
    <source>
        <dbReference type="ARBA" id="ARBA00023136"/>
    </source>
</evidence>
<dbReference type="GO" id="GO:0004930">
    <property type="term" value="F:G protein-coupled receptor activity"/>
    <property type="evidence" value="ECO:0007669"/>
    <property type="project" value="UniProtKB-KW"/>
</dbReference>
<keyword evidence="7" id="KW-0807">Transducer</keyword>
<evidence type="ECO:0000256" key="7">
    <source>
        <dbReference type="ARBA" id="ARBA00023224"/>
    </source>
</evidence>
<dbReference type="PANTHER" id="PTHR24243">
    <property type="entry name" value="G-PROTEIN COUPLED RECEPTOR"/>
    <property type="match status" value="1"/>
</dbReference>
<evidence type="ECO:0000256" key="2">
    <source>
        <dbReference type="ARBA" id="ARBA00022692"/>
    </source>
</evidence>
<feature type="transmembrane region" description="Helical" evidence="8">
    <location>
        <begin position="130"/>
        <end position="152"/>
    </location>
</feature>
<evidence type="ECO:0000313" key="11">
    <source>
        <dbReference type="Proteomes" id="UP001163046"/>
    </source>
</evidence>
<evidence type="ECO:0000256" key="1">
    <source>
        <dbReference type="ARBA" id="ARBA00004141"/>
    </source>
</evidence>
<keyword evidence="11" id="KW-1185">Reference proteome</keyword>
<name>A0A9W9YBN5_9CNID</name>
<keyword evidence="3 8" id="KW-1133">Transmembrane helix</keyword>
<dbReference type="GO" id="GO:0016020">
    <property type="term" value="C:membrane"/>
    <property type="evidence" value="ECO:0007669"/>
    <property type="project" value="UniProtKB-SubCell"/>
</dbReference>
<dbReference type="SUPFAM" id="SSF81321">
    <property type="entry name" value="Family A G protein-coupled receptor-like"/>
    <property type="match status" value="1"/>
</dbReference>
<gene>
    <name evidence="10" type="ORF">OS493_031851</name>
</gene>
<keyword evidence="2 8" id="KW-0812">Transmembrane</keyword>
<evidence type="ECO:0000256" key="3">
    <source>
        <dbReference type="ARBA" id="ARBA00022989"/>
    </source>
</evidence>
<comment type="caution">
    <text evidence="10">The sequence shown here is derived from an EMBL/GenBank/DDBJ whole genome shotgun (WGS) entry which is preliminary data.</text>
</comment>
<dbReference type="CDD" id="cd00637">
    <property type="entry name" value="7tm_classA_rhodopsin-like"/>
    <property type="match status" value="1"/>
</dbReference>
<dbReference type="AlphaFoldDB" id="A0A9W9YBN5"/>
<evidence type="ECO:0000256" key="6">
    <source>
        <dbReference type="ARBA" id="ARBA00023170"/>
    </source>
</evidence>
<dbReference type="Pfam" id="PF00001">
    <property type="entry name" value="7tm_1"/>
    <property type="match status" value="1"/>
</dbReference>
<accession>A0A9W9YBN5</accession>
<dbReference type="Proteomes" id="UP001163046">
    <property type="component" value="Unassembled WGS sequence"/>
</dbReference>
<evidence type="ECO:0000313" key="10">
    <source>
        <dbReference type="EMBL" id="KAJ7323376.1"/>
    </source>
</evidence>
<dbReference type="PANTHER" id="PTHR24243:SF208">
    <property type="entry name" value="PYROKININ-1 RECEPTOR"/>
    <property type="match status" value="1"/>
</dbReference>
<dbReference type="PROSITE" id="PS50262">
    <property type="entry name" value="G_PROTEIN_RECEP_F1_2"/>
    <property type="match status" value="1"/>
</dbReference>
<dbReference type="InterPro" id="IPR000276">
    <property type="entry name" value="GPCR_Rhodpsn"/>
</dbReference>
<comment type="subcellular location">
    <subcellularLocation>
        <location evidence="1">Membrane</location>
        <topology evidence="1">Multi-pass membrane protein</topology>
    </subcellularLocation>
</comment>
<keyword evidence="4" id="KW-0297">G-protein coupled receptor</keyword>
<feature type="domain" description="G-protein coupled receptors family 1 profile" evidence="9">
    <location>
        <begin position="1"/>
        <end position="231"/>
    </location>
</feature>
<evidence type="ECO:0000259" key="9">
    <source>
        <dbReference type="PROSITE" id="PS50262"/>
    </source>
</evidence>
<keyword evidence="6" id="KW-0675">Receptor</keyword>
<sequence length="288" mass="33690">MAVSDFIYPLMAIPVRFVRDSDQFTTIAYRWCNGINLVQAENVPAESFDYCFYTKPCLDRCRSVCGGGFADESSFHLVQISRLCYRFHLDRDHGRKLFRFVFFYVDRKKRENYLHGFSLISILRLECITALFQIVSFVALPILYCVIAVTLRRQDKALQCRAVHQKNQRKLRAIKMSVCIVAAFYICFLPARLALIIGRYKIEVSCSFSKVLRFLPFFMLYLSSAINPIICMTFVKSYRLGLKEIFNWRCSKRLTTSNMAETGVKREQITLQGIRRIPWMEENLAFNE</sequence>
<organism evidence="10 11">
    <name type="scientific">Desmophyllum pertusum</name>
    <dbReference type="NCBI Taxonomy" id="174260"/>
    <lineage>
        <taxon>Eukaryota</taxon>
        <taxon>Metazoa</taxon>
        <taxon>Cnidaria</taxon>
        <taxon>Anthozoa</taxon>
        <taxon>Hexacorallia</taxon>
        <taxon>Scleractinia</taxon>
        <taxon>Caryophylliina</taxon>
        <taxon>Caryophylliidae</taxon>
        <taxon>Desmophyllum</taxon>
    </lineage>
</organism>
<keyword evidence="5 8" id="KW-0472">Membrane</keyword>
<evidence type="ECO:0000256" key="8">
    <source>
        <dbReference type="SAM" id="Phobius"/>
    </source>
</evidence>
<dbReference type="Gene3D" id="1.20.1070.10">
    <property type="entry name" value="Rhodopsin 7-helix transmembrane proteins"/>
    <property type="match status" value="1"/>
</dbReference>
<dbReference type="OrthoDB" id="5960112at2759"/>
<reference evidence="10" key="1">
    <citation type="submission" date="2023-01" db="EMBL/GenBank/DDBJ databases">
        <title>Genome assembly of the deep-sea coral Lophelia pertusa.</title>
        <authorList>
            <person name="Herrera S."/>
            <person name="Cordes E."/>
        </authorList>
    </citation>
    <scope>NUCLEOTIDE SEQUENCE</scope>
    <source>
        <strain evidence="10">USNM1676648</strain>
        <tissue evidence="10">Polyp</tissue>
    </source>
</reference>
<proteinExistence type="predicted"/>
<feature type="transmembrane region" description="Helical" evidence="8">
    <location>
        <begin position="173"/>
        <end position="197"/>
    </location>
</feature>
<protein>
    <recommendedName>
        <fullName evidence="9">G-protein coupled receptors family 1 profile domain-containing protein</fullName>
    </recommendedName>
</protein>